<protein>
    <recommendedName>
        <fullName evidence="4">Lipoprotein</fullName>
    </recommendedName>
</protein>
<accession>A0A178L7V1</accession>
<evidence type="ECO:0000313" key="2">
    <source>
        <dbReference type="EMBL" id="OAN24902.1"/>
    </source>
</evidence>
<dbReference type="Proteomes" id="UP000078356">
    <property type="component" value="Unassembled WGS sequence"/>
</dbReference>
<dbReference type="EMBL" id="LWCR01000056">
    <property type="protein sequence ID" value="OAN24902.1"/>
    <property type="molecule type" value="Genomic_DNA"/>
</dbReference>
<dbReference type="AlphaFoldDB" id="A0A178L7V1"/>
<dbReference type="RefSeq" id="WP_017641691.1">
    <property type="nucleotide sequence ID" value="NZ_LWCR01000056.1"/>
</dbReference>
<sequence>MRTKTLAVLAAALAGCTSQANLERNPPMELRTGKSAEDYRTCLVAGLEKDGRHVLVQPQGSSGQRVLVDSKVPGATAAIIDIGSASRGTRIQLREQMANNPLRPRTILTAVKDCL</sequence>
<evidence type="ECO:0008006" key="4">
    <source>
        <dbReference type="Google" id="ProtNLM"/>
    </source>
</evidence>
<organism evidence="2 3">
    <name type="scientific">Pseudomonas oryzihabitans</name>
    <dbReference type="NCBI Taxonomy" id="47885"/>
    <lineage>
        <taxon>Bacteria</taxon>
        <taxon>Pseudomonadati</taxon>
        <taxon>Pseudomonadota</taxon>
        <taxon>Gammaproteobacteria</taxon>
        <taxon>Pseudomonadales</taxon>
        <taxon>Pseudomonadaceae</taxon>
        <taxon>Pseudomonas</taxon>
    </lineage>
</organism>
<gene>
    <name evidence="2" type="ORF">A4V15_07560</name>
</gene>
<feature type="signal peptide" evidence="1">
    <location>
        <begin position="1"/>
        <end position="20"/>
    </location>
</feature>
<reference evidence="2 3" key="1">
    <citation type="submission" date="2016-04" db="EMBL/GenBank/DDBJ databases">
        <title>Draft Genome Sequences of Staphylococcus capitis Strain H36, S. capitis Strain H65, S. cohnii Strain H62, S. hominis Strain H69, Mycobacterium iranicum Strain H39, Plantibacter sp. Strain H53, Pseudomonas oryzihabitans Strain H72, and Microbacterium sp. Strain H83, isolated from residential settings.</title>
        <authorList>
            <person name="Lymperopoulou D."/>
            <person name="Adams R.I."/>
            <person name="Lindow S."/>
            <person name="Coil D.A."/>
            <person name="Jospin G."/>
            <person name="Eisen J.A."/>
        </authorList>
    </citation>
    <scope>NUCLEOTIDE SEQUENCE [LARGE SCALE GENOMIC DNA]</scope>
    <source>
        <strain evidence="2 3">H72</strain>
    </source>
</reference>
<proteinExistence type="predicted"/>
<dbReference type="PROSITE" id="PS51257">
    <property type="entry name" value="PROKAR_LIPOPROTEIN"/>
    <property type="match status" value="1"/>
</dbReference>
<evidence type="ECO:0000256" key="1">
    <source>
        <dbReference type="SAM" id="SignalP"/>
    </source>
</evidence>
<comment type="caution">
    <text evidence="2">The sequence shown here is derived from an EMBL/GenBank/DDBJ whole genome shotgun (WGS) entry which is preliminary data.</text>
</comment>
<evidence type="ECO:0000313" key="3">
    <source>
        <dbReference type="Proteomes" id="UP000078356"/>
    </source>
</evidence>
<name>A0A178L7V1_9PSED</name>
<keyword evidence="1" id="KW-0732">Signal</keyword>
<feature type="chain" id="PRO_5008090844" description="Lipoprotein" evidence="1">
    <location>
        <begin position="21"/>
        <end position="115"/>
    </location>
</feature>
<dbReference type="OrthoDB" id="6888982at2"/>